<protein>
    <recommendedName>
        <fullName evidence="4">Spliceosome-associated protein CWC27 homolog</fullName>
    </recommendedName>
    <alternativeName>
        <fullName evidence="5">Probable inactive peptidyl-prolyl cis-trans isomerase CWC27 homolog</fullName>
    </alternativeName>
</protein>
<dbReference type="SUPFAM" id="SSF50891">
    <property type="entry name" value="Cyclophilin-like"/>
    <property type="match status" value="1"/>
</dbReference>
<feature type="compositionally biased region" description="Basic and acidic residues" evidence="7">
    <location>
        <begin position="485"/>
        <end position="494"/>
    </location>
</feature>
<dbReference type="GO" id="GO:0003755">
    <property type="term" value="F:peptidyl-prolyl cis-trans isomerase activity"/>
    <property type="evidence" value="ECO:0007669"/>
    <property type="project" value="InterPro"/>
</dbReference>
<dbReference type="PROSITE" id="PS50072">
    <property type="entry name" value="CSA_PPIASE_2"/>
    <property type="match status" value="1"/>
</dbReference>
<evidence type="ECO:0000256" key="6">
    <source>
        <dbReference type="ARBA" id="ARBA00046368"/>
    </source>
</evidence>
<dbReference type="InterPro" id="IPR029000">
    <property type="entry name" value="Cyclophilin-like_dom_sf"/>
</dbReference>
<dbReference type="InterPro" id="IPR002130">
    <property type="entry name" value="Cyclophilin-type_PPIase_dom"/>
</dbReference>
<name>A0A7E4VJI8_PANRE</name>
<proteinExistence type="inferred from homology"/>
<evidence type="ECO:0000313" key="9">
    <source>
        <dbReference type="Proteomes" id="UP000492821"/>
    </source>
</evidence>
<evidence type="ECO:0000256" key="4">
    <source>
        <dbReference type="ARBA" id="ARBA00040027"/>
    </source>
</evidence>
<feature type="region of interest" description="Disordered" evidence="7">
    <location>
        <begin position="174"/>
        <end position="206"/>
    </location>
</feature>
<evidence type="ECO:0000313" key="10">
    <source>
        <dbReference type="WBParaSite" id="Pan_g21562.t1"/>
    </source>
</evidence>
<keyword evidence="9" id="KW-1185">Reference proteome</keyword>
<dbReference type="WBParaSite" id="Pan_g21562.t1">
    <property type="protein sequence ID" value="Pan_g21562.t1"/>
    <property type="gene ID" value="Pan_g21562"/>
</dbReference>
<feature type="region of interest" description="Disordered" evidence="7">
    <location>
        <begin position="242"/>
        <end position="275"/>
    </location>
</feature>
<feature type="region of interest" description="Disordered" evidence="7">
    <location>
        <begin position="332"/>
        <end position="351"/>
    </location>
</feature>
<dbReference type="Pfam" id="PF00160">
    <property type="entry name" value="Pro_isomerase"/>
    <property type="match status" value="1"/>
</dbReference>
<evidence type="ECO:0000256" key="3">
    <source>
        <dbReference type="ARBA" id="ARBA00023242"/>
    </source>
</evidence>
<feature type="domain" description="PPIase cyclophilin-type" evidence="8">
    <location>
        <begin position="19"/>
        <end position="165"/>
    </location>
</feature>
<evidence type="ECO:0000256" key="1">
    <source>
        <dbReference type="ARBA" id="ARBA00004123"/>
    </source>
</evidence>
<dbReference type="Proteomes" id="UP000492821">
    <property type="component" value="Unassembled WGS sequence"/>
</dbReference>
<sequence length="494" mass="55219">MSSMYINEPRTSGKVCIVTTLGDIDVELWSKECPLAVRNFIQLALEGHYDGTTFHRLQKDFLVQGGDPTGTGEADDSIYGGLFKTEAHQRLQFTRRGLLGTAGGKDACGGQFFFTLGPAPELYKKHTLFGKVTGNTVFNLMRFNDSAVDANHRPVPEQRVLKVKILDNPFPDIVPRVRKEEPKTEKKKDKKKSTAPKATSKNTALLSFGDEVEEEEAVLAKVNKDISKKGKSAHDVLNDEKLSKAAAVAPEELSTYEKPASPNDSDDEAKRAERLEKVKAKLQKRKLAEKAKDDEDDDIIGAIADEKKRKIAEEKARVAEELREMQRGYAKSIRAQKAEDTPNAEEPQTEAMKEYRKMRLTFKKDTKGIVKQSDPKREAQTMAMLDQLRTRISRSSVTGVISDQKVDMSDVPTLKDTIEGAAKDGLPEDEDKEELVDETDDAWMSHKFIAPEDTSGVTKARDANMKDQDEEWYPIGDPRNKIAQRRRDGATDAS</sequence>
<dbReference type="PRINTS" id="PR00153">
    <property type="entry name" value="CSAPPISMRASE"/>
</dbReference>
<evidence type="ECO:0000256" key="2">
    <source>
        <dbReference type="ARBA" id="ARBA00007365"/>
    </source>
</evidence>
<feature type="compositionally biased region" description="Acidic residues" evidence="7">
    <location>
        <begin position="427"/>
        <end position="441"/>
    </location>
</feature>
<dbReference type="PANTHER" id="PTHR45625:SF6">
    <property type="entry name" value="SPLICEOSOME-ASSOCIATED PROTEIN CWC27 HOMOLOG"/>
    <property type="match status" value="1"/>
</dbReference>
<accession>A0A7E4VJI8</accession>
<reference evidence="10" key="2">
    <citation type="submission" date="2020-10" db="UniProtKB">
        <authorList>
            <consortium name="WormBaseParasite"/>
        </authorList>
    </citation>
    <scope>IDENTIFICATION</scope>
</reference>
<dbReference type="InterPro" id="IPR044666">
    <property type="entry name" value="Cyclophilin_A-like"/>
</dbReference>
<dbReference type="GO" id="GO:0071013">
    <property type="term" value="C:catalytic step 2 spliceosome"/>
    <property type="evidence" value="ECO:0007669"/>
    <property type="project" value="TreeGrafter"/>
</dbReference>
<comment type="subcellular location">
    <subcellularLocation>
        <location evidence="1">Nucleus</location>
    </subcellularLocation>
</comment>
<comment type="subunit">
    <text evidence="6">Part of the activated spliceosome B/catalytic step 1 spliceosome, one of the forms of the spliceosome which has a well-formed active site but still cannot catalyze the branching reaction and is composed at least of 52 proteins, the U2, U5 and U6 snRNAs and the pre-mRNA. Recruited during early steps of activated spliceosome B maturation, it is probably one of the first proteins released from this complex as he matures to the spliceosome C complex. Component of the minor spliceosome, which splices U12-type introns.</text>
</comment>
<keyword evidence="3" id="KW-0539">Nucleus</keyword>
<evidence type="ECO:0000259" key="8">
    <source>
        <dbReference type="PROSITE" id="PS50072"/>
    </source>
</evidence>
<evidence type="ECO:0000256" key="5">
    <source>
        <dbReference type="ARBA" id="ARBA00042090"/>
    </source>
</evidence>
<feature type="region of interest" description="Disordered" evidence="7">
    <location>
        <begin position="411"/>
        <end position="494"/>
    </location>
</feature>
<comment type="similarity">
    <text evidence="2">Belongs to the cyclophilin-type PPIase family.</text>
</comment>
<feature type="compositionally biased region" description="Basic and acidic residues" evidence="7">
    <location>
        <begin position="175"/>
        <end position="187"/>
    </location>
</feature>
<feature type="compositionally biased region" description="Basic and acidic residues" evidence="7">
    <location>
        <begin position="416"/>
        <end position="426"/>
    </location>
</feature>
<evidence type="ECO:0000256" key="7">
    <source>
        <dbReference type="SAM" id="MobiDB-lite"/>
    </source>
</evidence>
<dbReference type="PANTHER" id="PTHR45625">
    <property type="entry name" value="PEPTIDYL-PROLYL CIS-TRANS ISOMERASE-RELATED"/>
    <property type="match status" value="1"/>
</dbReference>
<reference evidence="9" key="1">
    <citation type="journal article" date="2013" name="Genetics">
        <title>The draft genome and transcriptome of Panagrellus redivivus are shaped by the harsh demands of a free-living lifestyle.</title>
        <authorList>
            <person name="Srinivasan J."/>
            <person name="Dillman A.R."/>
            <person name="Macchietto M.G."/>
            <person name="Heikkinen L."/>
            <person name="Lakso M."/>
            <person name="Fracchia K.M."/>
            <person name="Antoshechkin I."/>
            <person name="Mortazavi A."/>
            <person name="Wong G."/>
            <person name="Sternberg P.W."/>
        </authorList>
    </citation>
    <scope>NUCLEOTIDE SEQUENCE [LARGE SCALE GENOMIC DNA]</scope>
    <source>
        <strain evidence="9">MT8872</strain>
    </source>
</reference>
<dbReference type="AlphaFoldDB" id="A0A7E4VJI8"/>
<organism evidence="9 10">
    <name type="scientific">Panagrellus redivivus</name>
    <name type="common">Microworm</name>
    <dbReference type="NCBI Taxonomy" id="6233"/>
    <lineage>
        <taxon>Eukaryota</taxon>
        <taxon>Metazoa</taxon>
        <taxon>Ecdysozoa</taxon>
        <taxon>Nematoda</taxon>
        <taxon>Chromadorea</taxon>
        <taxon>Rhabditida</taxon>
        <taxon>Tylenchina</taxon>
        <taxon>Panagrolaimomorpha</taxon>
        <taxon>Panagrolaimoidea</taxon>
        <taxon>Panagrolaimidae</taxon>
        <taxon>Panagrellus</taxon>
    </lineage>
</organism>
<dbReference type="Gene3D" id="2.40.100.10">
    <property type="entry name" value="Cyclophilin-like"/>
    <property type="match status" value="1"/>
</dbReference>